<protein>
    <submittedName>
        <fullName evidence="7">MBL fold metallo-hydrolase</fullName>
    </submittedName>
</protein>
<evidence type="ECO:0000256" key="4">
    <source>
        <dbReference type="ARBA" id="ARBA00022833"/>
    </source>
</evidence>
<dbReference type="Gene3D" id="3.60.15.10">
    <property type="entry name" value="Ribonuclease Z/Hydroxyacylglutathione hydrolase-like"/>
    <property type="match status" value="2"/>
</dbReference>
<dbReference type="GO" id="GO:0046872">
    <property type="term" value="F:metal ion binding"/>
    <property type="evidence" value="ECO:0007669"/>
    <property type="project" value="UniProtKB-KW"/>
</dbReference>
<keyword evidence="2" id="KW-0479">Metal-binding</keyword>
<evidence type="ECO:0000256" key="2">
    <source>
        <dbReference type="ARBA" id="ARBA00022723"/>
    </source>
</evidence>
<evidence type="ECO:0000256" key="5">
    <source>
        <dbReference type="SAM" id="MobiDB-lite"/>
    </source>
</evidence>
<dbReference type="CDD" id="cd06262">
    <property type="entry name" value="metallo-hydrolase-like_MBL-fold"/>
    <property type="match status" value="1"/>
</dbReference>
<evidence type="ECO:0000313" key="8">
    <source>
        <dbReference type="Proteomes" id="UP000748308"/>
    </source>
</evidence>
<dbReference type="Pfam" id="PF00753">
    <property type="entry name" value="Lactamase_B"/>
    <property type="match status" value="1"/>
</dbReference>
<dbReference type="PANTHER" id="PTHR46233">
    <property type="entry name" value="HYDROXYACYLGLUTATHIONE HYDROLASE GLOC"/>
    <property type="match status" value="1"/>
</dbReference>
<feature type="compositionally biased region" description="Low complexity" evidence="5">
    <location>
        <begin position="172"/>
        <end position="185"/>
    </location>
</feature>
<keyword evidence="4" id="KW-0862">Zinc</keyword>
<feature type="non-terminal residue" evidence="7">
    <location>
        <position position="223"/>
    </location>
</feature>
<dbReference type="PANTHER" id="PTHR46233:SF3">
    <property type="entry name" value="HYDROXYACYLGLUTATHIONE HYDROLASE GLOC"/>
    <property type="match status" value="1"/>
</dbReference>
<evidence type="ECO:0000313" key="7">
    <source>
        <dbReference type="EMBL" id="MBM3317660.1"/>
    </source>
</evidence>
<dbReference type="AlphaFoldDB" id="A0A937X8T8"/>
<dbReference type="GO" id="GO:0016787">
    <property type="term" value="F:hydrolase activity"/>
    <property type="evidence" value="ECO:0007669"/>
    <property type="project" value="UniProtKB-KW"/>
</dbReference>
<dbReference type="InterPro" id="IPR036866">
    <property type="entry name" value="RibonucZ/Hydroxyglut_hydro"/>
</dbReference>
<dbReference type="Proteomes" id="UP000748308">
    <property type="component" value="Unassembled WGS sequence"/>
</dbReference>
<comment type="cofactor">
    <cofactor evidence="1">
        <name>Zn(2+)</name>
        <dbReference type="ChEBI" id="CHEBI:29105"/>
    </cofactor>
</comment>
<gene>
    <name evidence="7" type="ORF">FJY75_07385</name>
</gene>
<proteinExistence type="predicted"/>
<dbReference type="EMBL" id="VGIY01000161">
    <property type="protein sequence ID" value="MBM3317660.1"/>
    <property type="molecule type" value="Genomic_DNA"/>
</dbReference>
<keyword evidence="3" id="KW-0378">Hydrolase</keyword>
<accession>A0A937X8T8</accession>
<organism evidence="7 8">
    <name type="scientific">Eiseniibacteriota bacterium</name>
    <dbReference type="NCBI Taxonomy" id="2212470"/>
    <lineage>
        <taxon>Bacteria</taxon>
        <taxon>Candidatus Eiseniibacteriota</taxon>
    </lineage>
</organism>
<evidence type="ECO:0000256" key="1">
    <source>
        <dbReference type="ARBA" id="ARBA00001947"/>
    </source>
</evidence>
<dbReference type="InterPro" id="IPR001279">
    <property type="entry name" value="Metallo-B-lactamas"/>
</dbReference>
<evidence type="ECO:0000256" key="3">
    <source>
        <dbReference type="ARBA" id="ARBA00022801"/>
    </source>
</evidence>
<comment type="caution">
    <text evidence="7">The sequence shown here is derived from an EMBL/GenBank/DDBJ whole genome shotgun (WGS) entry which is preliminary data.</text>
</comment>
<dbReference type="SUPFAM" id="SSF56281">
    <property type="entry name" value="Metallo-hydrolase/oxidoreductase"/>
    <property type="match status" value="1"/>
</dbReference>
<reference evidence="7" key="1">
    <citation type="submission" date="2019-03" db="EMBL/GenBank/DDBJ databases">
        <title>Lake Tanganyika Metagenome-Assembled Genomes (MAGs).</title>
        <authorList>
            <person name="Tran P."/>
        </authorList>
    </citation>
    <scope>NUCLEOTIDE SEQUENCE</scope>
    <source>
        <strain evidence="7">M_DeepCast_400m_m2_100</strain>
    </source>
</reference>
<feature type="compositionally biased region" description="Gly residues" evidence="5">
    <location>
        <begin position="157"/>
        <end position="171"/>
    </location>
</feature>
<feature type="region of interest" description="Disordered" evidence="5">
    <location>
        <begin position="150"/>
        <end position="191"/>
    </location>
</feature>
<feature type="domain" description="Metallo-beta-lactamase" evidence="6">
    <location>
        <begin position="15"/>
        <end position="197"/>
    </location>
</feature>
<evidence type="ECO:0000259" key="6">
    <source>
        <dbReference type="SMART" id="SM00849"/>
    </source>
</evidence>
<name>A0A937X8T8_UNCEI</name>
<sequence length="223" mass="23523">MEPLLLEALAVGPIQANCYILGCPKTRQALLIDPGEEPDTLASRLIRQDLRPVAYFHTHGHLDHVGATAALKARFGGEILLHRDDLHLYEHAHEHAREFGYEFPAPSPVDRFVDEGDEIVWGEARGAVLFTPGHSPGGICLLVSGARMPQPKRRGRAAGGGGTSAAAGPGGDAATAGAEAPPDGGSRAPADWVFTGDALFQGSVGRTDLPGGSFDLLLRSIRE</sequence>
<dbReference type="SMART" id="SM00849">
    <property type="entry name" value="Lactamase_B"/>
    <property type="match status" value="1"/>
</dbReference>
<dbReference type="InterPro" id="IPR051453">
    <property type="entry name" value="MBL_Glyoxalase_II"/>
</dbReference>